<dbReference type="PANTHER" id="PTHR38109:SF1">
    <property type="entry name" value="PROTEIN YCGL"/>
    <property type="match status" value="1"/>
</dbReference>
<keyword evidence="4" id="KW-1185">Reference proteome</keyword>
<gene>
    <name evidence="3" type="ORF">OLMES_3348</name>
</gene>
<dbReference type="PROSITE" id="PS51648">
    <property type="entry name" value="YCGL"/>
    <property type="match status" value="1"/>
</dbReference>
<evidence type="ECO:0000313" key="4">
    <source>
        <dbReference type="Proteomes" id="UP000196027"/>
    </source>
</evidence>
<dbReference type="Gene3D" id="3.10.510.20">
    <property type="entry name" value="YcgL domain"/>
    <property type="match status" value="1"/>
</dbReference>
<protein>
    <recommendedName>
        <fullName evidence="1">YcgL domain-containing protein OLMES_3348</fullName>
    </recommendedName>
</protein>
<evidence type="ECO:0000259" key="2">
    <source>
        <dbReference type="PROSITE" id="PS51648"/>
    </source>
</evidence>
<dbReference type="OrthoDB" id="7062382at2"/>
<dbReference type="HAMAP" id="MF_01866">
    <property type="entry name" value="UPF0745"/>
    <property type="match status" value="1"/>
</dbReference>
<reference evidence="3 4" key="1">
    <citation type="submission" date="2017-05" db="EMBL/GenBank/DDBJ databases">
        <title>Genomic insights into alkan degradation activity of Oleiphilus messinensis.</title>
        <authorList>
            <person name="Kozyavkin S.A."/>
            <person name="Slesarev A.I."/>
            <person name="Golyshin P.N."/>
            <person name="Korzhenkov A."/>
            <person name="Golyshina O.N."/>
            <person name="Toshchakov S.V."/>
        </authorList>
    </citation>
    <scope>NUCLEOTIDE SEQUENCE [LARGE SCALE GENOMIC DNA]</scope>
    <source>
        <strain evidence="3 4">ME102</strain>
    </source>
</reference>
<dbReference type="InterPro" id="IPR027354">
    <property type="entry name" value="YcgL_dom"/>
</dbReference>
<feature type="domain" description="YcgL" evidence="2">
    <location>
        <begin position="6"/>
        <end position="91"/>
    </location>
</feature>
<evidence type="ECO:0000256" key="1">
    <source>
        <dbReference type="HAMAP-Rule" id="MF_01866"/>
    </source>
</evidence>
<dbReference type="SUPFAM" id="SSF160191">
    <property type="entry name" value="YcgL-like"/>
    <property type="match status" value="1"/>
</dbReference>
<evidence type="ECO:0000313" key="3">
    <source>
        <dbReference type="EMBL" id="ARU57388.1"/>
    </source>
</evidence>
<proteinExistence type="inferred from homology"/>
<dbReference type="PANTHER" id="PTHR38109">
    <property type="entry name" value="PROTEIN YCGL"/>
    <property type="match status" value="1"/>
</dbReference>
<dbReference type="KEGG" id="ome:OLMES_3348"/>
<dbReference type="Proteomes" id="UP000196027">
    <property type="component" value="Chromosome"/>
</dbReference>
<name>A0A1Y0IA48_9GAMM</name>
<dbReference type="Pfam" id="PF05166">
    <property type="entry name" value="YcgL"/>
    <property type="match status" value="1"/>
</dbReference>
<organism evidence="3 4">
    <name type="scientific">Oleiphilus messinensis</name>
    <dbReference type="NCBI Taxonomy" id="141451"/>
    <lineage>
        <taxon>Bacteria</taxon>
        <taxon>Pseudomonadati</taxon>
        <taxon>Pseudomonadota</taxon>
        <taxon>Gammaproteobacteria</taxon>
        <taxon>Oceanospirillales</taxon>
        <taxon>Oleiphilaceae</taxon>
        <taxon>Oleiphilus</taxon>
    </lineage>
</organism>
<dbReference type="InterPro" id="IPR038068">
    <property type="entry name" value="YcgL-like_sf"/>
</dbReference>
<dbReference type="EMBL" id="CP021425">
    <property type="protein sequence ID" value="ARU57388.1"/>
    <property type="molecule type" value="Genomic_DNA"/>
</dbReference>
<dbReference type="RefSeq" id="WP_087464522.1">
    <property type="nucleotide sequence ID" value="NZ_CP021425.1"/>
</dbReference>
<dbReference type="AlphaFoldDB" id="A0A1Y0IA48"/>
<accession>A0A1Y0IA48</accession>
<sequence>MSSVKLICSVFRSSKKDEMYLYVDKKQGIKNLPEALMTVFGEPRHVFDMLLTEDKKLARVEAKQVLADIREKGFSLQMPPADTDSLLESHRLELGLDKHVEKRW</sequence>